<comment type="similarity">
    <text evidence="1">Belongs to the nitroreductase family.</text>
</comment>
<organism evidence="4 5">
    <name type="scientific">Eiseniibacteriota bacterium</name>
    <dbReference type="NCBI Taxonomy" id="2212470"/>
    <lineage>
        <taxon>Bacteria</taxon>
        <taxon>Candidatus Eiseniibacteriota</taxon>
    </lineage>
</organism>
<evidence type="ECO:0000313" key="5">
    <source>
        <dbReference type="Proteomes" id="UP001593833"/>
    </source>
</evidence>
<proteinExistence type="inferred from homology"/>
<evidence type="ECO:0000259" key="3">
    <source>
        <dbReference type="Pfam" id="PF00881"/>
    </source>
</evidence>
<dbReference type="Pfam" id="PF00881">
    <property type="entry name" value="Nitroreductase"/>
    <property type="match status" value="2"/>
</dbReference>
<dbReference type="EMBL" id="JBHPKH010000020">
    <property type="protein sequence ID" value="MFC1572521.1"/>
    <property type="molecule type" value="Genomic_DNA"/>
</dbReference>
<keyword evidence="5" id="KW-1185">Reference proteome</keyword>
<reference evidence="4 5" key="1">
    <citation type="submission" date="2024-09" db="EMBL/GenBank/DDBJ databases">
        <authorList>
            <person name="D'Angelo T."/>
        </authorList>
    </citation>
    <scope>NUCLEOTIDE SEQUENCE [LARGE SCALE GENOMIC DNA]</scope>
    <source>
        <strain evidence="4">SAG AM-320-E07</strain>
    </source>
</reference>
<name>A0ABV6YK66_UNCEI</name>
<accession>A0ABV6YK66</accession>
<dbReference type="InterPro" id="IPR000415">
    <property type="entry name" value="Nitroreductase-like"/>
</dbReference>
<dbReference type="InterPro" id="IPR029479">
    <property type="entry name" value="Nitroreductase"/>
</dbReference>
<evidence type="ECO:0000313" key="4">
    <source>
        <dbReference type="EMBL" id="MFC1572521.1"/>
    </source>
</evidence>
<comment type="caution">
    <text evidence="4">The sequence shown here is derived from an EMBL/GenBank/DDBJ whole genome shotgun (WGS) entry which is preliminary data.</text>
</comment>
<evidence type="ECO:0000256" key="2">
    <source>
        <dbReference type="ARBA" id="ARBA00023002"/>
    </source>
</evidence>
<dbReference type="PANTHER" id="PTHR43673">
    <property type="entry name" value="NAD(P)H NITROREDUCTASE YDGI-RELATED"/>
    <property type="match status" value="1"/>
</dbReference>
<dbReference type="Proteomes" id="UP001593833">
    <property type="component" value="Unassembled WGS sequence"/>
</dbReference>
<dbReference type="PANTHER" id="PTHR43673:SF10">
    <property type="entry name" value="NADH DEHYDROGENASE_NAD(P)H NITROREDUCTASE XCC3605-RELATED"/>
    <property type="match status" value="1"/>
</dbReference>
<feature type="domain" description="Nitroreductase" evidence="3">
    <location>
        <begin position="96"/>
        <end position="147"/>
    </location>
</feature>
<protein>
    <submittedName>
        <fullName evidence="4">Nitroreductase family protein</fullName>
    </submittedName>
</protein>
<gene>
    <name evidence="4" type="ORF">ACFL6M_02875</name>
</gene>
<keyword evidence="2" id="KW-0560">Oxidoreductase</keyword>
<feature type="domain" description="Nitroreductase" evidence="3">
    <location>
        <begin position="10"/>
        <end position="82"/>
    </location>
</feature>
<dbReference type="SUPFAM" id="SSF55469">
    <property type="entry name" value="FMN-dependent nitroreductase-like"/>
    <property type="match status" value="1"/>
</dbReference>
<dbReference type="CDD" id="cd02139">
    <property type="entry name" value="nitroreductase"/>
    <property type="match status" value="1"/>
</dbReference>
<evidence type="ECO:0000256" key="1">
    <source>
        <dbReference type="ARBA" id="ARBA00007118"/>
    </source>
</evidence>
<dbReference type="Gene3D" id="3.40.109.10">
    <property type="entry name" value="NADH Oxidase"/>
    <property type="match status" value="1"/>
</dbReference>
<sequence length="171" mass="19121">MDVYEAISLRKSVRAFSSKDVSEDVLMRLLESARIAPSASNRQEWRFVVVRDAEARKKLAQAAHGQAFIADAPVVLACCAETDNHMMSCGQLSYPIDVAIAIDHITLCATAEGLGTCWIGAFDEDQAKEILRIPKDIRVVELLPIGYPRDPAPVKKRRLQLEDIVKRETWE</sequence>